<gene>
    <name evidence="2" type="ORF">FTUN_5135</name>
</gene>
<dbReference type="SUPFAM" id="SSF75304">
    <property type="entry name" value="Amidase signature (AS) enzymes"/>
    <property type="match status" value="1"/>
</dbReference>
<proteinExistence type="predicted"/>
<dbReference type="AlphaFoldDB" id="A0A6M5YVM2"/>
<sequence>MSFPSRRELFAAATAVGVGTATFHRAVAATAAAAQPKGGVTAEMVQGAEWVAGVTLTDDERKSVAAALTRTLQQVAALNKLDLGNAVPPAVHFEPAPGEAPSGGRGKVAAAPIKGAKKPASDDDLAFSSLHQLAELVRTRQVSSSELTKLYLARLKKYDPALLCVVSLTEELALKQAEAADKDIAAGQYRGPLHGIPWAAKDLISYPGYKTTWGAGHFKEQTLDGKATVAARLDAAGAVLACKTTLGALAMGDVWFGGMTRNPWNVKQGSSGSSAGTASSVAAGLVAFGLGSETLGSIVSPSTRCGVTGLRPTFGRVSRHGCMALCWSLDKIGPMCRSAADCALVFGAIHGADGRDATARDRPFNWPADVKLKDLTVGYVEGRGPSEEDRKVLTDLGVKLVPIELPQASANRIVSMILDVEAAAAFDDITRADVKEGLGFWPATFRRGRFVSAVDYLKAQRARTLLMREMAKATEKVDLYVGGNDLAITNLTGHPTVCLPNGFNKTGAPTSLTFTGHLFGESTLLAVAKAYQDATGHHLKRPPQETWVVEKKADKKE</sequence>
<dbReference type="InterPro" id="IPR000120">
    <property type="entry name" value="Amidase"/>
</dbReference>
<dbReference type="InterPro" id="IPR036928">
    <property type="entry name" value="AS_sf"/>
</dbReference>
<dbReference type="PANTHER" id="PTHR11895:SF73">
    <property type="entry name" value="AMIDASE FAMILY PROTEIN"/>
    <property type="match status" value="1"/>
</dbReference>
<dbReference type="RefSeq" id="WP_227254416.1">
    <property type="nucleotide sequence ID" value="NZ_CP053452.2"/>
</dbReference>
<keyword evidence="2" id="KW-0808">Transferase</keyword>
<evidence type="ECO:0000259" key="1">
    <source>
        <dbReference type="Pfam" id="PF01425"/>
    </source>
</evidence>
<keyword evidence="3" id="KW-1185">Reference proteome</keyword>
<dbReference type="EMBL" id="CP053452">
    <property type="protein sequence ID" value="QJW97560.1"/>
    <property type="molecule type" value="Genomic_DNA"/>
</dbReference>
<reference evidence="3" key="1">
    <citation type="submission" date="2020-05" db="EMBL/GenBank/DDBJ databases">
        <title>Frigoriglobus tundricola gen. nov., sp. nov., a psychrotolerant cellulolytic planctomycete of the family Gemmataceae with two divergent copies of 16S rRNA gene.</title>
        <authorList>
            <person name="Kulichevskaya I.S."/>
            <person name="Ivanova A.A."/>
            <person name="Naumoff D.G."/>
            <person name="Beletsky A.V."/>
            <person name="Rijpstra W.I.C."/>
            <person name="Sinninghe Damste J.S."/>
            <person name="Mardanov A.V."/>
            <person name="Ravin N.V."/>
            <person name="Dedysh S.N."/>
        </authorList>
    </citation>
    <scope>NUCLEOTIDE SEQUENCE [LARGE SCALE GENOMIC DNA]</scope>
    <source>
        <strain evidence="3">PL17</strain>
    </source>
</reference>
<dbReference type="GO" id="GO:0050567">
    <property type="term" value="F:glutaminyl-tRNA synthase (glutamine-hydrolyzing) activity"/>
    <property type="evidence" value="ECO:0007669"/>
    <property type="project" value="TreeGrafter"/>
</dbReference>
<dbReference type="GO" id="GO:0016740">
    <property type="term" value="F:transferase activity"/>
    <property type="evidence" value="ECO:0007669"/>
    <property type="project" value="UniProtKB-KW"/>
</dbReference>
<dbReference type="PANTHER" id="PTHR11895">
    <property type="entry name" value="TRANSAMIDASE"/>
    <property type="match status" value="1"/>
</dbReference>
<accession>A0A6M5YVM2</accession>
<dbReference type="PROSITE" id="PS51318">
    <property type="entry name" value="TAT"/>
    <property type="match status" value="1"/>
</dbReference>
<feature type="domain" description="Amidase" evidence="1">
    <location>
        <begin position="146"/>
        <end position="481"/>
    </location>
</feature>
<dbReference type="Pfam" id="PF01425">
    <property type="entry name" value="Amidase"/>
    <property type="match status" value="1"/>
</dbReference>
<dbReference type="Gene3D" id="3.90.1300.10">
    <property type="entry name" value="Amidase signature (AS) domain"/>
    <property type="match status" value="1"/>
</dbReference>
<dbReference type="InterPro" id="IPR023631">
    <property type="entry name" value="Amidase_dom"/>
</dbReference>
<dbReference type="KEGG" id="ftj:FTUN_5135"/>
<evidence type="ECO:0000313" key="2">
    <source>
        <dbReference type="EMBL" id="QJW97560.1"/>
    </source>
</evidence>
<organism evidence="2 3">
    <name type="scientific">Frigoriglobus tundricola</name>
    <dbReference type="NCBI Taxonomy" id="2774151"/>
    <lineage>
        <taxon>Bacteria</taxon>
        <taxon>Pseudomonadati</taxon>
        <taxon>Planctomycetota</taxon>
        <taxon>Planctomycetia</taxon>
        <taxon>Gemmatales</taxon>
        <taxon>Gemmataceae</taxon>
        <taxon>Frigoriglobus</taxon>
    </lineage>
</organism>
<protein>
    <submittedName>
        <fullName evidence="2">Glutamyl-tRNA(Gln) amidotransferase subunit A-like protein</fullName>
    </submittedName>
</protein>
<dbReference type="Proteomes" id="UP000503447">
    <property type="component" value="Chromosome"/>
</dbReference>
<evidence type="ECO:0000313" key="3">
    <source>
        <dbReference type="Proteomes" id="UP000503447"/>
    </source>
</evidence>
<name>A0A6M5YVM2_9BACT</name>
<dbReference type="InterPro" id="IPR006311">
    <property type="entry name" value="TAT_signal"/>
</dbReference>